<feature type="region of interest" description="Disordered" evidence="1">
    <location>
        <begin position="92"/>
        <end position="125"/>
    </location>
</feature>
<accession>A0A1I5FDF6</accession>
<evidence type="ECO:0000256" key="1">
    <source>
        <dbReference type="SAM" id="MobiDB-lite"/>
    </source>
</evidence>
<evidence type="ECO:0000313" key="3">
    <source>
        <dbReference type="Proteomes" id="UP000183642"/>
    </source>
</evidence>
<protein>
    <submittedName>
        <fullName evidence="2">Uncharacterized protein</fullName>
    </submittedName>
</protein>
<dbReference type="EMBL" id="FOWE01000004">
    <property type="protein sequence ID" value="SFO21777.1"/>
    <property type="molecule type" value="Genomic_DNA"/>
</dbReference>
<feature type="compositionally biased region" description="Low complexity" evidence="1">
    <location>
        <begin position="92"/>
        <end position="101"/>
    </location>
</feature>
<evidence type="ECO:0000313" key="2">
    <source>
        <dbReference type="EMBL" id="SFO21777.1"/>
    </source>
</evidence>
<sequence>MVGHSRRASPARLWMAVGMLLPALEAPGTDALAVLRGYAHAAGRTADDVADDLVEQCGEVPRYTREWQRRTSTAMSSSVRPSTIRVSIWSQSSSSGRCTSSARTPVSRVRPSSMPLRPCSTTPSV</sequence>
<dbReference type="AlphaFoldDB" id="A0A1I5FDF6"/>
<keyword evidence="3" id="KW-1185">Reference proteome</keyword>
<name>A0A1I5FDF6_9ACTN</name>
<dbReference type="Proteomes" id="UP000183642">
    <property type="component" value="Unassembled WGS sequence"/>
</dbReference>
<gene>
    <name evidence="2" type="ORF">SAMN05660359_02120</name>
</gene>
<reference evidence="3" key="1">
    <citation type="submission" date="2016-10" db="EMBL/GenBank/DDBJ databases">
        <authorList>
            <person name="Varghese N."/>
            <person name="Submissions S."/>
        </authorList>
    </citation>
    <scope>NUCLEOTIDE SEQUENCE [LARGE SCALE GENOMIC DNA]</scope>
    <source>
        <strain evidence="3">DSM 43161</strain>
    </source>
</reference>
<organism evidence="2 3">
    <name type="scientific">Geodermatophilus obscurus</name>
    <dbReference type="NCBI Taxonomy" id="1861"/>
    <lineage>
        <taxon>Bacteria</taxon>
        <taxon>Bacillati</taxon>
        <taxon>Actinomycetota</taxon>
        <taxon>Actinomycetes</taxon>
        <taxon>Geodermatophilales</taxon>
        <taxon>Geodermatophilaceae</taxon>
        <taxon>Geodermatophilus</taxon>
    </lineage>
</organism>
<proteinExistence type="predicted"/>